<accession>A0AAP0P5Z3</accession>
<evidence type="ECO:0000313" key="3">
    <source>
        <dbReference type="Proteomes" id="UP001419268"/>
    </source>
</evidence>
<proteinExistence type="predicted"/>
<reference evidence="2 3" key="1">
    <citation type="submission" date="2024-01" db="EMBL/GenBank/DDBJ databases">
        <title>Genome assemblies of Stephania.</title>
        <authorList>
            <person name="Yang L."/>
        </authorList>
    </citation>
    <scope>NUCLEOTIDE SEQUENCE [LARGE SCALE GENOMIC DNA]</scope>
    <source>
        <strain evidence="2">JXDWG</strain>
        <tissue evidence="2">Leaf</tissue>
    </source>
</reference>
<name>A0AAP0P5Z3_9MAGN</name>
<evidence type="ECO:0000313" key="2">
    <source>
        <dbReference type="EMBL" id="KAK9132038.1"/>
    </source>
</evidence>
<dbReference type="Proteomes" id="UP001419268">
    <property type="component" value="Unassembled WGS sequence"/>
</dbReference>
<keyword evidence="3" id="KW-1185">Reference proteome</keyword>
<comment type="caution">
    <text evidence="2">The sequence shown here is derived from an EMBL/GenBank/DDBJ whole genome shotgun (WGS) entry which is preliminary data.</text>
</comment>
<gene>
    <name evidence="2" type="ORF">Scep_011566</name>
</gene>
<organism evidence="2 3">
    <name type="scientific">Stephania cephalantha</name>
    <dbReference type="NCBI Taxonomy" id="152367"/>
    <lineage>
        <taxon>Eukaryota</taxon>
        <taxon>Viridiplantae</taxon>
        <taxon>Streptophyta</taxon>
        <taxon>Embryophyta</taxon>
        <taxon>Tracheophyta</taxon>
        <taxon>Spermatophyta</taxon>
        <taxon>Magnoliopsida</taxon>
        <taxon>Ranunculales</taxon>
        <taxon>Menispermaceae</taxon>
        <taxon>Menispermoideae</taxon>
        <taxon>Cissampelideae</taxon>
        <taxon>Stephania</taxon>
    </lineage>
</organism>
<sequence>MASKESNKVATEGETHDDQQQQHEPSINKGAGTDVGGDQSGLSLDDIKKYRAEAQQKSIDVIRAAEERYANALAKDSCGSAGSGK</sequence>
<dbReference type="EMBL" id="JBBNAG010000005">
    <property type="protein sequence ID" value="KAK9132038.1"/>
    <property type="molecule type" value="Genomic_DNA"/>
</dbReference>
<dbReference type="AlphaFoldDB" id="A0AAP0P5Z3"/>
<evidence type="ECO:0000256" key="1">
    <source>
        <dbReference type="SAM" id="MobiDB-lite"/>
    </source>
</evidence>
<feature type="region of interest" description="Disordered" evidence="1">
    <location>
        <begin position="1"/>
        <end position="42"/>
    </location>
</feature>
<protein>
    <submittedName>
        <fullName evidence="2">Uncharacterized protein</fullName>
    </submittedName>
</protein>
<feature type="compositionally biased region" description="Basic and acidic residues" evidence="1">
    <location>
        <begin position="1"/>
        <end position="21"/>
    </location>
</feature>